<keyword evidence="4 9" id="KW-0256">Endoplasmic reticulum</keyword>
<dbReference type="PANTHER" id="PTHR14083:SF0">
    <property type="entry name" value="YIP1D-INTERACTING FACTOR 1, ISOFORM C"/>
    <property type="match status" value="1"/>
</dbReference>
<feature type="transmembrane region" description="Helical" evidence="9">
    <location>
        <begin position="271"/>
        <end position="289"/>
    </location>
</feature>
<dbReference type="FunCoup" id="A0A2P6MTZ6">
    <property type="interactions" value="622"/>
</dbReference>
<evidence type="ECO:0000313" key="10">
    <source>
        <dbReference type="EMBL" id="PRP75173.1"/>
    </source>
</evidence>
<evidence type="ECO:0000256" key="7">
    <source>
        <dbReference type="ARBA" id="ARBA00023034"/>
    </source>
</evidence>
<comment type="subcellular location">
    <subcellularLocation>
        <location evidence="9">Endoplasmic reticulum membrane</location>
        <topology evidence="9">Multi-pass membrane protein</topology>
    </subcellularLocation>
    <subcellularLocation>
        <location evidence="9">Golgi apparatus membrane</location>
        <topology evidence="9">Multi-pass membrane protein</topology>
    </subcellularLocation>
</comment>
<feature type="transmembrane region" description="Helical" evidence="9">
    <location>
        <begin position="215"/>
        <end position="237"/>
    </location>
</feature>
<dbReference type="InterPro" id="IPR005578">
    <property type="entry name" value="Yif1_fam"/>
</dbReference>
<dbReference type="STRING" id="1890364.A0A2P6MTZ6"/>
<evidence type="ECO:0000256" key="3">
    <source>
        <dbReference type="ARBA" id="ARBA00022692"/>
    </source>
</evidence>
<dbReference type="GO" id="GO:0006888">
    <property type="term" value="P:endoplasmic reticulum to Golgi vesicle-mediated transport"/>
    <property type="evidence" value="ECO:0007669"/>
    <property type="project" value="UniProtKB-UniRule"/>
</dbReference>
<name>A0A2P6MTZ6_9EUKA</name>
<reference evidence="10 11" key="1">
    <citation type="journal article" date="2018" name="Genome Biol. Evol.">
        <title>Multiple Roots of Fruiting Body Formation in Amoebozoa.</title>
        <authorList>
            <person name="Hillmann F."/>
            <person name="Forbes G."/>
            <person name="Novohradska S."/>
            <person name="Ferling I."/>
            <person name="Riege K."/>
            <person name="Groth M."/>
            <person name="Westermann M."/>
            <person name="Marz M."/>
            <person name="Spaller T."/>
            <person name="Winckler T."/>
            <person name="Schaap P."/>
            <person name="Glockner G."/>
        </authorList>
    </citation>
    <scope>NUCLEOTIDE SEQUENCE [LARGE SCALE GENOMIC DNA]</scope>
    <source>
        <strain evidence="10 11">Jena</strain>
    </source>
</reference>
<sequence length="343" mass="38131">MITLSPSRPHCGRRTDPFWIVLLSPCRGANSEDLLDLVASNGCFPVDLHLVRAFIMYQEGAGYNPNGAPYGGNSFTTFTPNNNGGNAYTPVDFSGLVDTPMGQVASKIGLDLFKGGSQNAAFQYQKNMSMLKYYFNVNNSYVINKIKLLLFPIAHKQWARRIHRQNDSEVFLPARDDINAPDLYIPLMAFVTYILIFGYIMGASKQFTPEVLGKMASAGLFVLISEFSFIKLSLYLLNAYTVPFLDIVSFCSYKYVGVVLTMLVGLIFGQYPFYAVLIFTSICGAIFMVKTLKLVFPDMSMGGPKHKRNYFLMGVAVNQLILCYYLSYGAWSASSLSLPAPSE</sequence>
<comment type="function">
    <text evidence="9">Has a role in transport between endoplasmic reticulum and Golgi.</text>
</comment>
<keyword evidence="6 9" id="KW-1133">Transmembrane helix</keyword>
<keyword evidence="11" id="KW-1185">Reference proteome</keyword>
<dbReference type="Pfam" id="PF03878">
    <property type="entry name" value="YIF1"/>
    <property type="match status" value="1"/>
</dbReference>
<dbReference type="GO" id="GO:0015031">
    <property type="term" value="P:protein transport"/>
    <property type="evidence" value="ECO:0007669"/>
    <property type="project" value="UniProtKB-KW"/>
</dbReference>
<keyword evidence="2 9" id="KW-0813">Transport</keyword>
<dbReference type="PANTHER" id="PTHR14083">
    <property type="entry name" value="YIP1 INTERACTING FACTOR HOMOLOG YIF1 PROTEIN"/>
    <property type="match status" value="1"/>
</dbReference>
<comment type="similarity">
    <text evidence="1 9">Belongs to the YIF1 family.</text>
</comment>
<proteinExistence type="inferred from homology"/>
<evidence type="ECO:0000256" key="8">
    <source>
        <dbReference type="ARBA" id="ARBA00023136"/>
    </source>
</evidence>
<feature type="transmembrane region" description="Helical" evidence="9">
    <location>
        <begin position="183"/>
        <end position="203"/>
    </location>
</feature>
<dbReference type="GO" id="GO:0000139">
    <property type="term" value="C:Golgi membrane"/>
    <property type="evidence" value="ECO:0007669"/>
    <property type="project" value="UniProtKB-SubCell"/>
</dbReference>
<feature type="transmembrane region" description="Helical" evidence="9">
    <location>
        <begin position="244"/>
        <end position="265"/>
    </location>
</feature>
<evidence type="ECO:0000256" key="2">
    <source>
        <dbReference type="ARBA" id="ARBA00022448"/>
    </source>
</evidence>
<evidence type="ECO:0000256" key="9">
    <source>
        <dbReference type="RuleBase" id="RU368073"/>
    </source>
</evidence>
<keyword evidence="5 9" id="KW-0653">Protein transport</keyword>
<dbReference type="GO" id="GO:0005789">
    <property type="term" value="C:endoplasmic reticulum membrane"/>
    <property type="evidence" value="ECO:0007669"/>
    <property type="project" value="UniProtKB-SubCell"/>
</dbReference>
<dbReference type="AlphaFoldDB" id="A0A2P6MTZ6"/>
<evidence type="ECO:0000256" key="6">
    <source>
        <dbReference type="ARBA" id="ARBA00022989"/>
    </source>
</evidence>
<dbReference type="InParanoid" id="A0A2P6MTZ6"/>
<keyword evidence="7 9" id="KW-0333">Golgi apparatus</keyword>
<dbReference type="Proteomes" id="UP000241769">
    <property type="component" value="Unassembled WGS sequence"/>
</dbReference>
<keyword evidence="8 9" id="KW-0472">Membrane</keyword>
<dbReference type="GO" id="GO:0005793">
    <property type="term" value="C:endoplasmic reticulum-Golgi intermediate compartment"/>
    <property type="evidence" value="ECO:0007669"/>
    <property type="project" value="UniProtKB-UniRule"/>
</dbReference>
<dbReference type="EMBL" id="MDYQ01000414">
    <property type="protein sequence ID" value="PRP75173.1"/>
    <property type="molecule type" value="Genomic_DNA"/>
</dbReference>
<organism evidence="10 11">
    <name type="scientific">Planoprotostelium fungivorum</name>
    <dbReference type="NCBI Taxonomy" id="1890364"/>
    <lineage>
        <taxon>Eukaryota</taxon>
        <taxon>Amoebozoa</taxon>
        <taxon>Evosea</taxon>
        <taxon>Variosea</taxon>
        <taxon>Cavosteliida</taxon>
        <taxon>Cavosteliaceae</taxon>
        <taxon>Planoprotostelium</taxon>
    </lineage>
</organism>
<evidence type="ECO:0000313" key="11">
    <source>
        <dbReference type="Proteomes" id="UP000241769"/>
    </source>
</evidence>
<accession>A0A2P6MTZ6</accession>
<dbReference type="OrthoDB" id="337750at2759"/>
<protein>
    <recommendedName>
        <fullName evidence="9">Protein YIF1</fullName>
    </recommendedName>
</protein>
<feature type="transmembrane region" description="Helical" evidence="9">
    <location>
        <begin position="310"/>
        <end position="331"/>
    </location>
</feature>
<evidence type="ECO:0000256" key="1">
    <source>
        <dbReference type="ARBA" id="ARBA00009727"/>
    </source>
</evidence>
<dbReference type="GO" id="GO:0030134">
    <property type="term" value="C:COPII-coated ER to Golgi transport vesicle"/>
    <property type="evidence" value="ECO:0007669"/>
    <property type="project" value="TreeGrafter"/>
</dbReference>
<keyword evidence="3 9" id="KW-0812">Transmembrane</keyword>
<evidence type="ECO:0000256" key="5">
    <source>
        <dbReference type="ARBA" id="ARBA00022927"/>
    </source>
</evidence>
<evidence type="ECO:0000256" key="4">
    <source>
        <dbReference type="ARBA" id="ARBA00022824"/>
    </source>
</evidence>
<comment type="caution">
    <text evidence="10">The sequence shown here is derived from an EMBL/GenBank/DDBJ whole genome shotgun (WGS) entry which is preliminary data.</text>
</comment>
<gene>
    <name evidence="10" type="ORF">PROFUN_15930</name>
</gene>